<dbReference type="PANTHER" id="PTHR43311">
    <property type="entry name" value="GLUTAMATE--TRNA LIGASE"/>
    <property type="match status" value="1"/>
</dbReference>
<evidence type="ECO:0000259" key="8">
    <source>
        <dbReference type="Pfam" id="PF00749"/>
    </source>
</evidence>
<dbReference type="Gene3D" id="3.40.50.620">
    <property type="entry name" value="HUPs"/>
    <property type="match status" value="1"/>
</dbReference>
<dbReference type="PANTHER" id="PTHR43311:SF1">
    <property type="entry name" value="GLUTAMYL-Q TRNA(ASP) SYNTHETASE"/>
    <property type="match status" value="1"/>
</dbReference>
<keyword evidence="3 7" id="KW-0547">Nucleotide-binding</keyword>
<keyword evidence="10" id="KW-1185">Reference proteome</keyword>
<dbReference type="RefSeq" id="WP_092648962.1">
    <property type="nucleotide sequence ID" value="NZ_LT629792.1"/>
</dbReference>
<dbReference type="Pfam" id="PF00749">
    <property type="entry name" value="tRNA-synt_1c"/>
    <property type="match status" value="1"/>
</dbReference>
<evidence type="ECO:0000256" key="5">
    <source>
        <dbReference type="ARBA" id="ARBA00022840"/>
    </source>
</evidence>
<sequence>MSEVKALGAGRFAPSPSGDLHVGNLRTAVLAWLWAKATGRRFKLRIEDLDRVRSGAADSQIADLTALGLMWDAPVMYQSTRLDVHRRAIDYLVEQGLVFECYCSRRDIREAASAPHRPPGHYPGTCLNLSDAERGRRRAALAESGRRPALRLRAPMDEWTIHDELYGEVRAPVDHFVIQRSDGTPAYNLAVVLDDAAQGVDQVTRGDDLLSQASAQGALADMLGIDQVNFVHVPLALAAGTGQRLAKRDGAVTLSDLRKLGWTVSDVIEWIGESLGVRGARSINDLSDALDLSALRALPRDPWMVTPPSQIKQNPDRWIAPSGAAARSKGLEPPTFCLVSNSSNVISLDDYRRAI</sequence>
<evidence type="ECO:0000256" key="1">
    <source>
        <dbReference type="ARBA" id="ARBA00022598"/>
    </source>
</evidence>
<dbReference type="InterPro" id="IPR014729">
    <property type="entry name" value="Rossmann-like_a/b/a_fold"/>
</dbReference>
<accession>A0ABY0VCD5</accession>
<keyword evidence="1 7" id="KW-0436">Ligase</keyword>
<dbReference type="Proteomes" id="UP000198976">
    <property type="component" value="Chromosome I"/>
</dbReference>
<comment type="similarity">
    <text evidence="7">Belongs to the class-I aminoacyl-tRNA synthetase family.</text>
</comment>
<evidence type="ECO:0000256" key="6">
    <source>
        <dbReference type="ARBA" id="ARBA00023146"/>
    </source>
</evidence>
<evidence type="ECO:0000256" key="7">
    <source>
        <dbReference type="RuleBase" id="RU363037"/>
    </source>
</evidence>
<dbReference type="EMBL" id="LT629792">
    <property type="protein sequence ID" value="SDU08120.1"/>
    <property type="molecule type" value="Genomic_DNA"/>
</dbReference>
<reference evidence="9 10" key="1">
    <citation type="submission" date="2016-10" db="EMBL/GenBank/DDBJ databases">
        <authorList>
            <person name="Varghese N."/>
            <person name="Submissions S."/>
        </authorList>
    </citation>
    <scope>NUCLEOTIDE SEQUENCE [LARGE SCALE GENOMIC DNA]</scope>
    <source>
        <strain evidence="9 10">DSM 9169</strain>
    </source>
</reference>
<keyword evidence="5 7" id="KW-0067">ATP-binding</keyword>
<dbReference type="InterPro" id="IPR000924">
    <property type="entry name" value="Glu/Gln-tRNA-synth"/>
</dbReference>
<dbReference type="PRINTS" id="PR00987">
    <property type="entry name" value="TRNASYNTHGLU"/>
</dbReference>
<evidence type="ECO:0000256" key="3">
    <source>
        <dbReference type="ARBA" id="ARBA00022741"/>
    </source>
</evidence>
<dbReference type="PROSITE" id="PS00178">
    <property type="entry name" value="AA_TRNA_LIGASE_I"/>
    <property type="match status" value="1"/>
</dbReference>
<protein>
    <submittedName>
        <fullName evidence="9">Glutamyl-tRNA synthetase</fullName>
    </submittedName>
</protein>
<proteinExistence type="inferred from homology"/>
<dbReference type="InterPro" id="IPR020058">
    <property type="entry name" value="Glu/Gln-tRNA-synth_Ib_cat-dom"/>
</dbReference>
<evidence type="ECO:0000313" key="10">
    <source>
        <dbReference type="Proteomes" id="UP000198976"/>
    </source>
</evidence>
<dbReference type="SUPFAM" id="SSF52374">
    <property type="entry name" value="Nucleotidylyl transferase"/>
    <property type="match status" value="1"/>
</dbReference>
<evidence type="ECO:0000256" key="2">
    <source>
        <dbReference type="ARBA" id="ARBA00022723"/>
    </source>
</evidence>
<keyword evidence="2" id="KW-0479">Metal-binding</keyword>
<evidence type="ECO:0000256" key="4">
    <source>
        <dbReference type="ARBA" id="ARBA00022833"/>
    </source>
</evidence>
<name>A0ABY0VCD5_9ACTO</name>
<evidence type="ECO:0000313" key="9">
    <source>
        <dbReference type="EMBL" id="SDU08120.1"/>
    </source>
</evidence>
<feature type="domain" description="Glutamyl/glutaminyl-tRNA synthetase class Ib catalytic" evidence="8">
    <location>
        <begin position="11"/>
        <end position="261"/>
    </location>
</feature>
<keyword evidence="4" id="KW-0862">Zinc</keyword>
<keyword evidence="7" id="KW-0648">Protein biosynthesis</keyword>
<dbReference type="InterPro" id="IPR049940">
    <property type="entry name" value="GluQ/Sye"/>
</dbReference>
<dbReference type="InterPro" id="IPR001412">
    <property type="entry name" value="aa-tRNA-synth_I_CS"/>
</dbReference>
<organism evidence="9 10">
    <name type="scientific">Schaalia radingae</name>
    <dbReference type="NCBI Taxonomy" id="131110"/>
    <lineage>
        <taxon>Bacteria</taxon>
        <taxon>Bacillati</taxon>
        <taxon>Actinomycetota</taxon>
        <taxon>Actinomycetes</taxon>
        <taxon>Actinomycetales</taxon>
        <taxon>Actinomycetaceae</taxon>
        <taxon>Schaalia</taxon>
    </lineage>
</organism>
<keyword evidence="6 7" id="KW-0030">Aminoacyl-tRNA synthetase</keyword>
<dbReference type="NCBIfam" id="NF004315">
    <property type="entry name" value="PRK05710.1-4"/>
    <property type="match status" value="1"/>
</dbReference>
<gene>
    <name evidence="9" type="ORF">SAMN04489714_2045</name>
</gene>